<organism evidence="1">
    <name type="scientific">Arion vulgaris</name>
    <dbReference type="NCBI Taxonomy" id="1028688"/>
    <lineage>
        <taxon>Eukaryota</taxon>
        <taxon>Metazoa</taxon>
        <taxon>Spiralia</taxon>
        <taxon>Lophotrochozoa</taxon>
        <taxon>Mollusca</taxon>
        <taxon>Gastropoda</taxon>
        <taxon>Heterobranchia</taxon>
        <taxon>Euthyneura</taxon>
        <taxon>Panpulmonata</taxon>
        <taxon>Eupulmonata</taxon>
        <taxon>Stylommatophora</taxon>
        <taxon>Helicina</taxon>
        <taxon>Arionoidea</taxon>
        <taxon>Arionidae</taxon>
        <taxon>Arion</taxon>
    </lineage>
</organism>
<dbReference type="AlphaFoldDB" id="A0A0B6YA30"/>
<evidence type="ECO:0000313" key="1">
    <source>
        <dbReference type="EMBL" id="CEK53207.1"/>
    </source>
</evidence>
<gene>
    <name evidence="1" type="primary">ORF19429</name>
</gene>
<protein>
    <submittedName>
        <fullName evidence="1">Uncharacterized protein</fullName>
    </submittedName>
</protein>
<feature type="non-terminal residue" evidence="1">
    <location>
        <position position="1"/>
    </location>
</feature>
<dbReference type="EMBL" id="HACG01006342">
    <property type="protein sequence ID" value="CEK53207.1"/>
    <property type="molecule type" value="Transcribed_RNA"/>
</dbReference>
<name>A0A0B6YA30_9EUPU</name>
<proteinExistence type="predicted"/>
<sequence length="75" mass="8910">LIKHIIHATFNSTFFFQFLNFILIDSQVIITIFAQEVSNICFYYPQAMSPLQAHLEITYQHSKSILYLYPYHCPH</sequence>
<accession>A0A0B6YA30</accession>
<reference evidence="1" key="1">
    <citation type="submission" date="2014-12" db="EMBL/GenBank/DDBJ databases">
        <title>Insight into the proteome of Arion vulgaris.</title>
        <authorList>
            <person name="Aradska J."/>
            <person name="Bulat T."/>
            <person name="Smidak R."/>
            <person name="Sarate P."/>
            <person name="Gangsoo J."/>
            <person name="Sialana F."/>
            <person name="Bilban M."/>
            <person name="Lubec G."/>
        </authorList>
    </citation>
    <scope>NUCLEOTIDE SEQUENCE</scope>
    <source>
        <tissue evidence="1">Skin</tissue>
    </source>
</reference>